<comment type="caution">
    <text evidence="3">The sequence shown here is derived from an EMBL/GenBank/DDBJ whole genome shotgun (WGS) entry which is preliminary data.</text>
</comment>
<dbReference type="AlphaFoldDB" id="A0AAE3V895"/>
<dbReference type="GO" id="GO:0071713">
    <property type="term" value="F:para-aminobenzoyl-glutamate hydrolase activity"/>
    <property type="evidence" value="ECO:0007669"/>
    <property type="project" value="TreeGrafter"/>
</dbReference>
<dbReference type="SUPFAM" id="SSF53187">
    <property type="entry name" value="Zn-dependent exopeptidases"/>
    <property type="match status" value="1"/>
</dbReference>
<dbReference type="InterPro" id="IPR052030">
    <property type="entry name" value="Peptidase_M20/M20A_hydrolases"/>
</dbReference>
<dbReference type="SUPFAM" id="SSF55031">
    <property type="entry name" value="Bacterial exopeptidase dimerisation domain"/>
    <property type="match status" value="1"/>
</dbReference>
<protein>
    <recommendedName>
        <fullName evidence="1">Peptidase M20 domain-containing protein 2</fullName>
    </recommendedName>
</protein>
<dbReference type="NCBIfam" id="TIGR01891">
    <property type="entry name" value="amidohydrolases"/>
    <property type="match status" value="1"/>
</dbReference>
<evidence type="ECO:0000256" key="1">
    <source>
        <dbReference type="PIRNR" id="PIRNR037226"/>
    </source>
</evidence>
<dbReference type="InterPro" id="IPR011650">
    <property type="entry name" value="Peptidase_M20_dimer"/>
</dbReference>
<dbReference type="PANTHER" id="PTHR30575:SF3">
    <property type="entry name" value="PEPTIDASE M20 DIMERISATION DOMAIN-CONTAINING PROTEIN"/>
    <property type="match status" value="1"/>
</dbReference>
<dbReference type="RefSeq" id="WP_307252052.1">
    <property type="nucleotide sequence ID" value="NZ_JAUSTO010000001.1"/>
</dbReference>
<proteinExistence type="inferred from homology"/>
<dbReference type="InterPro" id="IPR002933">
    <property type="entry name" value="Peptidase_M20"/>
</dbReference>
<evidence type="ECO:0000259" key="2">
    <source>
        <dbReference type="Pfam" id="PF07687"/>
    </source>
</evidence>
<sequence>MQLRQQVDLAIDRNTETAEQLVRFMYEHPETAKEEILASSRITELLKKKGFAVEYPYLQKELGYGTAFRAVLENGSGPKVAILVEYDALPELGHGCGHNLHGALSTLASLALFDLKEQFQGTLYVIGTPAEEGDGAKLLMSELGIFDAMDLAVMMHSCGAISYTDMDALSLRCYELTFHGQQSHAAAAPWAGHNALTAARKFLDLVDARRESLAPYSIFSAVIKEGGIQANIIPDYAMLHLEFRSKSRAELEELNRIVKNCASAAALAMDCTAEFKALFPDFYDMVRIPVLEEEVHTLMQSREEEIAAPERPSGSTDMGNVSYRCPSIQPMICITKQALALHTAELRDSTIQPFAIEQMKKGAAVICELALKLFHDKAFCTEVRKSFETELKKKEDIAL</sequence>
<feature type="domain" description="Peptidase M20 dimerisation" evidence="2">
    <location>
        <begin position="174"/>
        <end position="266"/>
    </location>
</feature>
<dbReference type="Proteomes" id="UP001241537">
    <property type="component" value="Unassembled WGS sequence"/>
</dbReference>
<organism evidence="3 4">
    <name type="scientific">Moryella indoligenes</name>
    <dbReference type="NCBI Taxonomy" id="371674"/>
    <lineage>
        <taxon>Bacteria</taxon>
        <taxon>Bacillati</taxon>
        <taxon>Bacillota</taxon>
        <taxon>Clostridia</taxon>
        <taxon>Lachnospirales</taxon>
        <taxon>Lachnospiraceae</taxon>
        <taxon>Moryella</taxon>
    </lineage>
</organism>
<accession>A0AAE3V895</accession>
<dbReference type="Gene3D" id="3.40.630.10">
    <property type="entry name" value="Zn peptidases"/>
    <property type="match status" value="1"/>
</dbReference>
<dbReference type="InterPro" id="IPR017439">
    <property type="entry name" value="Amidohydrolase"/>
</dbReference>
<dbReference type="PANTHER" id="PTHR30575">
    <property type="entry name" value="PEPTIDASE M20"/>
    <property type="match status" value="1"/>
</dbReference>
<dbReference type="Pfam" id="PF07687">
    <property type="entry name" value="M20_dimer"/>
    <property type="match status" value="1"/>
</dbReference>
<dbReference type="GO" id="GO:0005737">
    <property type="term" value="C:cytoplasm"/>
    <property type="evidence" value="ECO:0007669"/>
    <property type="project" value="TreeGrafter"/>
</dbReference>
<dbReference type="Gene3D" id="3.30.70.360">
    <property type="match status" value="1"/>
</dbReference>
<comment type="similarity">
    <text evidence="1">Belongs to the peptidase M20A family.</text>
</comment>
<name>A0AAE3V895_9FIRM</name>
<dbReference type="Pfam" id="PF01546">
    <property type="entry name" value="Peptidase_M20"/>
    <property type="match status" value="1"/>
</dbReference>
<dbReference type="EMBL" id="JAUSTO010000001">
    <property type="protein sequence ID" value="MDQ0151504.1"/>
    <property type="molecule type" value="Genomic_DNA"/>
</dbReference>
<dbReference type="InterPro" id="IPR036264">
    <property type="entry name" value="Bact_exopeptidase_dim_dom"/>
</dbReference>
<dbReference type="GO" id="GO:0046657">
    <property type="term" value="P:folic acid catabolic process"/>
    <property type="evidence" value="ECO:0007669"/>
    <property type="project" value="TreeGrafter"/>
</dbReference>
<gene>
    <name evidence="3" type="ORF">J2S20_000178</name>
</gene>
<dbReference type="InterPro" id="IPR017144">
    <property type="entry name" value="Xaa-Arg_dipeptidase"/>
</dbReference>
<evidence type="ECO:0000313" key="4">
    <source>
        <dbReference type="Proteomes" id="UP001241537"/>
    </source>
</evidence>
<keyword evidence="4" id="KW-1185">Reference proteome</keyword>
<dbReference type="GO" id="GO:0016805">
    <property type="term" value="F:dipeptidase activity"/>
    <property type="evidence" value="ECO:0007669"/>
    <property type="project" value="InterPro"/>
</dbReference>
<evidence type="ECO:0000313" key="3">
    <source>
        <dbReference type="EMBL" id="MDQ0151504.1"/>
    </source>
</evidence>
<dbReference type="PIRSF" id="PIRSF037226">
    <property type="entry name" value="Amidohydrolase_ACY1L2_prd"/>
    <property type="match status" value="1"/>
</dbReference>
<reference evidence="3" key="1">
    <citation type="submission" date="2023-07" db="EMBL/GenBank/DDBJ databases">
        <title>Genomic Encyclopedia of Type Strains, Phase IV (KMG-IV): sequencing the most valuable type-strain genomes for metagenomic binning, comparative biology and taxonomic classification.</title>
        <authorList>
            <person name="Goeker M."/>
        </authorList>
    </citation>
    <scope>NUCLEOTIDE SEQUENCE</scope>
    <source>
        <strain evidence="3">DSM 19659</strain>
    </source>
</reference>